<evidence type="ECO:0000313" key="1">
    <source>
        <dbReference type="EMBL" id="ERN41231.1"/>
    </source>
</evidence>
<dbReference type="AlphaFoldDB" id="U5DHU9"/>
<sequence length="137" mass="16056">MPKARKTRDFEPSPDINESFMTEVIPFGSWHVSHRSNQTTSRTYLKEPSIYDVCQRLWLASDDDFGGFEIPSYNMLRMQSILLRCLKFLLAKLIDCSPNPENLDRFDKDCSPALQHGHFERRQATTWQFFEVPPLNI</sequence>
<dbReference type="RefSeq" id="WP_022607312.1">
    <property type="nucleotide sequence ID" value="NZ_ASSJ01000052.1"/>
</dbReference>
<gene>
    <name evidence="1" type="ORF">KR51_00022070</name>
</gene>
<dbReference type="InParanoid" id="U5DHU9"/>
<accession>U5DHU9</accession>
<evidence type="ECO:0000313" key="2">
    <source>
        <dbReference type="Proteomes" id="UP000016960"/>
    </source>
</evidence>
<comment type="caution">
    <text evidence="1">The sequence shown here is derived from an EMBL/GenBank/DDBJ whole genome shotgun (WGS) entry which is preliminary data.</text>
</comment>
<proteinExistence type="predicted"/>
<protein>
    <submittedName>
        <fullName evidence="1">Uncharacterized protein</fullName>
    </submittedName>
</protein>
<organism evidence="1 2">
    <name type="scientific">Rubidibacter lacunae KORDI 51-2</name>
    <dbReference type="NCBI Taxonomy" id="582515"/>
    <lineage>
        <taxon>Bacteria</taxon>
        <taxon>Bacillati</taxon>
        <taxon>Cyanobacteriota</taxon>
        <taxon>Cyanophyceae</taxon>
        <taxon>Oscillatoriophycideae</taxon>
        <taxon>Chroococcales</taxon>
        <taxon>Aphanothecaceae</taxon>
        <taxon>Rubidibacter</taxon>
    </lineage>
</organism>
<dbReference type="Proteomes" id="UP000016960">
    <property type="component" value="Unassembled WGS sequence"/>
</dbReference>
<dbReference type="EMBL" id="ASSJ01000052">
    <property type="protein sequence ID" value="ERN41231.1"/>
    <property type="molecule type" value="Genomic_DNA"/>
</dbReference>
<name>U5DHU9_9CHRO</name>
<dbReference type="STRING" id="582515.KR51_00022070"/>
<keyword evidence="2" id="KW-1185">Reference proteome</keyword>
<reference evidence="1 2" key="1">
    <citation type="submission" date="2013-05" db="EMBL/GenBank/DDBJ databases">
        <title>Draft genome sequence of Rubidibacter lacunae KORDI 51-2.</title>
        <authorList>
            <person name="Choi D.H."/>
            <person name="Noh J.H."/>
            <person name="Kwon K.-K."/>
            <person name="Lee J.-H."/>
            <person name="Ryu J.-Y."/>
        </authorList>
    </citation>
    <scope>NUCLEOTIDE SEQUENCE [LARGE SCALE GENOMIC DNA]</scope>
    <source>
        <strain evidence="1 2">KORDI 51-2</strain>
    </source>
</reference>